<dbReference type="PANTHER" id="PTHR46401">
    <property type="entry name" value="GLYCOSYLTRANSFERASE WBBK-RELATED"/>
    <property type="match status" value="1"/>
</dbReference>
<name>A0AAC9JCX3_9ALTE</name>
<dbReference type="InterPro" id="IPR001296">
    <property type="entry name" value="Glyco_trans_1"/>
</dbReference>
<protein>
    <recommendedName>
        <fullName evidence="1">Glycosyl transferase family 1 domain-containing protein</fullName>
    </recommendedName>
</protein>
<gene>
    <name evidence="2" type="ORF">BM524_04540</name>
</gene>
<evidence type="ECO:0000259" key="1">
    <source>
        <dbReference type="Pfam" id="PF00534"/>
    </source>
</evidence>
<dbReference type="EMBL" id="CP018024">
    <property type="protein sequence ID" value="APD89137.1"/>
    <property type="molecule type" value="Genomic_DNA"/>
</dbReference>
<accession>A0AAC9JCX3</accession>
<dbReference type="Pfam" id="PF00534">
    <property type="entry name" value="Glycos_transf_1"/>
    <property type="match status" value="1"/>
</dbReference>
<proteinExistence type="predicted"/>
<feature type="domain" description="Glycosyl transferase family 1" evidence="1">
    <location>
        <begin position="196"/>
        <end position="356"/>
    </location>
</feature>
<organism evidence="2 3">
    <name type="scientific">Alteromonas mediterranea</name>
    <dbReference type="NCBI Taxonomy" id="314275"/>
    <lineage>
        <taxon>Bacteria</taxon>
        <taxon>Pseudomonadati</taxon>
        <taxon>Pseudomonadota</taxon>
        <taxon>Gammaproteobacteria</taxon>
        <taxon>Alteromonadales</taxon>
        <taxon>Alteromonadaceae</taxon>
        <taxon>Alteromonas/Salinimonas group</taxon>
        <taxon>Alteromonas</taxon>
    </lineage>
</organism>
<dbReference type="SUPFAM" id="SSF53756">
    <property type="entry name" value="UDP-Glycosyltransferase/glycogen phosphorylase"/>
    <property type="match status" value="1"/>
</dbReference>
<dbReference type="RefSeq" id="WP_071958739.1">
    <property type="nucleotide sequence ID" value="NZ_CP018024.1"/>
</dbReference>
<evidence type="ECO:0000313" key="3">
    <source>
        <dbReference type="Proteomes" id="UP000182101"/>
    </source>
</evidence>
<dbReference type="AlphaFoldDB" id="A0AAC9JCX3"/>
<reference evidence="2 3" key="1">
    <citation type="submission" date="2016-11" db="EMBL/GenBank/DDBJ databases">
        <title>Networking in microbes: conjugative elements and plasmids in the genus Alteromonas.</title>
        <authorList>
            <person name="Lopez-Perez M."/>
            <person name="Ramon-Marco N."/>
            <person name="Rodriguez-Valera F."/>
        </authorList>
    </citation>
    <scope>NUCLEOTIDE SEQUENCE [LARGE SCALE GENOMIC DNA]</scope>
    <source>
        <strain evidence="2 3">CP48</strain>
    </source>
</reference>
<evidence type="ECO:0000313" key="2">
    <source>
        <dbReference type="EMBL" id="APD89137.1"/>
    </source>
</evidence>
<dbReference type="Gene3D" id="3.40.50.2000">
    <property type="entry name" value="Glycogen Phosphorylase B"/>
    <property type="match status" value="1"/>
</dbReference>
<sequence>MTLRVTLLPEHFNWAGGFDFLRHILNGLASISSKYNVEISIAVKQELAVSELYSQLLDYLTQSHLSSIKTFIYQTIQTDFVDLLNQHNIDVVMPVNADLGADFPLPWVSYIPDFQHRYLFLNFTESECFSRETAFVARLRDCKTMLVNSNAVKDDIVHFYPWVNPERIFSLPYSPHPLPEWLNLDSEHVREKYSVGSRYFMICNQFWLHKDHKTAFTAFASLKRSDLQLVCTGNVNDYRRPEYLDELLEWASELRISNQLLLLGHIPKLDQIALLGGSLALLQPTLFEGGPGGGAVYDAISIGKPVILSDIKVNQEVMSEDLTYFKAGDAEQLANAMVTQLSGSPKPSTDTLINNGIKNQQKLGEALYDIIQKTLEYYK</sequence>
<dbReference type="PANTHER" id="PTHR46401:SF8">
    <property type="entry name" value="BLL6006 PROTEIN"/>
    <property type="match status" value="1"/>
</dbReference>
<dbReference type="Proteomes" id="UP000182101">
    <property type="component" value="Chromosome"/>
</dbReference>
<dbReference type="GO" id="GO:0016757">
    <property type="term" value="F:glycosyltransferase activity"/>
    <property type="evidence" value="ECO:0007669"/>
    <property type="project" value="InterPro"/>
</dbReference>